<organism evidence="1 2">
    <name type="scientific">Owenia fusiformis</name>
    <name type="common">Polychaete worm</name>
    <dbReference type="NCBI Taxonomy" id="6347"/>
    <lineage>
        <taxon>Eukaryota</taxon>
        <taxon>Metazoa</taxon>
        <taxon>Spiralia</taxon>
        <taxon>Lophotrochozoa</taxon>
        <taxon>Annelida</taxon>
        <taxon>Polychaeta</taxon>
        <taxon>Sedentaria</taxon>
        <taxon>Canalipalpata</taxon>
        <taxon>Sabellida</taxon>
        <taxon>Oweniida</taxon>
        <taxon>Oweniidae</taxon>
        <taxon>Owenia</taxon>
    </lineage>
</organism>
<comment type="caution">
    <text evidence="1">The sequence shown here is derived from an EMBL/GenBank/DDBJ whole genome shotgun (WGS) entry which is preliminary data.</text>
</comment>
<name>A0A8J1TUR0_OWEFU</name>
<evidence type="ECO:0000313" key="1">
    <source>
        <dbReference type="EMBL" id="CAH1790031.1"/>
    </source>
</evidence>
<dbReference type="Proteomes" id="UP000749559">
    <property type="component" value="Unassembled WGS sequence"/>
</dbReference>
<dbReference type="AlphaFoldDB" id="A0A8J1TUR0"/>
<sequence length="237" mass="28094">MILQLICFTNKVNSSTWWFHLIMSAFDVRFWILFLMCVTEAYLQDTISFQELYPSTSTCGCDLDRREKDKYLESLDTDIYDELRQLQSYCQNNHIKLEHLQKEKRVLANRVDVLENDINNIEDNIIDMFKTHSETPLLDLIKIESERRERLEEQIQELNRTMQILLKREQTQDTVKYIQVPRDLITSLSTDRKTNVDIDTIATLVINMSHQIDRIVEKTQRPNGSSSNAIEYPDYHP</sequence>
<protein>
    <submittedName>
        <fullName evidence="1">Uncharacterized protein</fullName>
    </submittedName>
</protein>
<evidence type="ECO:0000313" key="2">
    <source>
        <dbReference type="Proteomes" id="UP000749559"/>
    </source>
</evidence>
<dbReference type="EMBL" id="CAIIXF020000007">
    <property type="protein sequence ID" value="CAH1790031.1"/>
    <property type="molecule type" value="Genomic_DNA"/>
</dbReference>
<proteinExistence type="predicted"/>
<gene>
    <name evidence="1" type="ORF">OFUS_LOCUS15293</name>
</gene>
<keyword evidence="2" id="KW-1185">Reference proteome</keyword>
<reference evidence="1" key="1">
    <citation type="submission" date="2022-03" db="EMBL/GenBank/DDBJ databases">
        <authorList>
            <person name="Martin C."/>
        </authorList>
    </citation>
    <scope>NUCLEOTIDE SEQUENCE</scope>
</reference>
<accession>A0A8J1TUR0</accession>